<evidence type="ECO:0000256" key="2">
    <source>
        <dbReference type="ARBA" id="ARBA00022679"/>
    </source>
</evidence>
<dbReference type="Proteomes" id="UP000006008">
    <property type="component" value="Unassembled WGS sequence"/>
</dbReference>
<evidence type="ECO:0000256" key="1">
    <source>
        <dbReference type="ARBA" id="ARBA00007274"/>
    </source>
</evidence>
<dbReference type="InterPro" id="IPR051159">
    <property type="entry name" value="Hexapeptide_acetyltransf"/>
</dbReference>
<dbReference type="AlphaFoldDB" id="G5H9F3"/>
<evidence type="ECO:0000256" key="4">
    <source>
        <dbReference type="ARBA" id="ARBA00023315"/>
    </source>
</evidence>
<organism evidence="8 9">
    <name type="scientific">Alistipes indistinctus YIT 12060</name>
    <dbReference type="NCBI Taxonomy" id="742725"/>
    <lineage>
        <taxon>Bacteria</taxon>
        <taxon>Pseudomonadati</taxon>
        <taxon>Bacteroidota</taxon>
        <taxon>Bacteroidia</taxon>
        <taxon>Bacteroidales</taxon>
        <taxon>Rikenellaceae</taxon>
        <taxon>Alistipes</taxon>
    </lineage>
</organism>
<reference evidence="8 9" key="1">
    <citation type="submission" date="2011-08" db="EMBL/GenBank/DDBJ databases">
        <title>The Genome Sequence of Alistipes indistinctus YIT 12060.</title>
        <authorList>
            <consortium name="The Broad Institute Genome Sequencing Platform"/>
            <person name="Earl A."/>
            <person name="Ward D."/>
            <person name="Feldgarden M."/>
            <person name="Gevers D."/>
            <person name="Morotomi M."/>
            <person name="Young S.K."/>
            <person name="Zeng Q."/>
            <person name="Gargeya S."/>
            <person name="Fitzgerald M."/>
            <person name="Haas B."/>
            <person name="Abouelleil A."/>
            <person name="Alvarado L."/>
            <person name="Arachchi H.M."/>
            <person name="Berlin A."/>
            <person name="Brown A."/>
            <person name="Chapman S.B."/>
            <person name="Chen Z."/>
            <person name="Dunbar C."/>
            <person name="Freedman E."/>
            <person name="Gearin G."/>
            <person name="Gellesch M."/>
            <person name="Goldberg J."/>
            <person name="Griggs A."/>
            <person name="Gujja S."/>
            <person name="Heiman D."/>
            <person name="Howarth C."/>
            <person name="Larson L."/>
            <person name="Lui A."/>
            <person name="MacDonald P.J.P."/>
            <person name="Montmayeur A."/>
            <person name="Murphy C."/>
            <person name="Neiman D."/>
            <person name="Pearson M."/>
            <person name="Priest M."/>
            <person name="Roberts A."/>
            <person name="Saif S."/>
            <person name="Shea T."/>
            <person name="Shenoy N."/>
            <person name="Sisk P."/>
            <person name="Stolte C."/>
            <person name="Sykes S."/>
            <person name="Wortman J."/>
            <person name="Nusbaum C."/>
            <person name="Birren B."/>
        </authorList>
    </citation>
    <scope>NUCLEOTIDE SEQUENCE [LARGE SCALE GENOMIC DNA]</scope>
    <source>
        <strain evidence="8 9">YIT 12060</strain>
    </source>
</reference>
<keyword evidence="4" id="KW-0012">Acyltransferase</keyword>
<dbReference type="PATRIC" id="fig|742725.3.peg.2307"/>
<dbReference type="PANTHER" id="PTHR23416:SF23">
    <property type="entry name" value="ACETYLTRANSFERASE C18B11.09C-RELATED"/>
    <property type="match status" value="1"/>
</dbReference>
<dbReference type="EMBL" id="ADLD01000013">
    <property type="protein sequence ID" value="EHB92190.1"/>
    <property type="molecule type" value="Genomic_DNA"/>
</dbReference>
<evidence type="ECO:0000259" key="7">
    <source>
        <dbReference type="SMART" id="SM01266"/>
    </source>
</evidence>
<protein>
    <recommendedName>
        <fullName evidence="6">Nodulation protein L</fullName>
    </recommendedName>
</protein>
<evidence type="ECO:0000256" key="6">
    <source>
        <dbReference type="ARBA" id="ARBA00067695"/>
    </source>
</evidence>
<dbReference type="SUPFAM" id="SSF51161">
    <property type="entry name" value="Trimeric LpxA-like enzymes"/>
    <property type="match status" value="1"/>
</dbReference>
<dbReference type="PANTHER" id="PTHR23416">
    <property type="entry name" value="SIALIC ACID SYNTHASE-RELATED"/>
    <property type="match status" value="1"/>
</dbReference>
<dbReference type="InterPro" id="IPR018357">
    <property type="entry name" value="Hexapep_transf_CS"/>
</dbReference>
<dbReference type="InterPro" id="IPR011004">
    <property type="entry name" value="Trimer_LpxA-like_sf"/>
</dbReference>
<dbReference type="FunFam" id="2.160.10.10:FF:000025">
    <property type="entry name" value="Hexapeptide-repeat containing-acetyltransferase"/>
    <property type="match status" value="1"/>
</dbReference>
<keyword evidence="9" id="KW-1185">Reference proteome</keyword>
<dbReference type="GO" id="GO:0008374">
    <property type="term" value="F:O-acyltransferase activity"/>
    <property type="evidence" value="ECO:0007669"/>
    <property type="project" value="TreeGrafter"/>
</dbReference>
<dbReference type="Pfam" id="PF12464">
    <property type="entry name" value="Mac"/>
    <property type="match status" value="1"/>
</dbReference>
<sequence>MLAGLPFDTHDADLGREREKATRLLQKFNTLTLFDGAYREILRELLPNTTTECLIRPPFFCDYGYNIYIGEGGFINFNCVMLDGAPIRIGNNVLIGPAVQIYTFHHPIDHLERREVEICRPVTIGDDCWIGGGAIILPGVTIGPKSVIGAGAVVTKDVPEGGVVAGNPARPITPRS</sequence>
<comment type="function">
    <text evidence="5">Acetyltransferase implicated in the O-acetylation of Nod factors.</text>
</comment>
<dbReference type="GO" id="GO:0016407">
    <property type="term" value="F:acetyltransferase activity"/>
    <property type="evidence" value="ECO:0007669"/>
    <property type="project" value="InterPro"/>
</dbReference>
<evidence type="ECO:0000256" key="3">
    <source>
        <dbReference type="ARBA" id="ARBA00022737"/>
    </source>
</evidence>
<keyword evidence="3" id="KW-0677">Repeat</keyword>
<keyword evidence="2" id="KW-0808">Transferase</keyword>
<evidence type="ECO:0000313" key="9">
    <source>
        <dbReference type="Proteomes" id="UP000006008"/>
    </source>
</evidence>
<dbReference type="STRING" id="742725.HMPREF9450_02239"/>
<comment type="caution">
    <text evidence="8">The sequence shown here is derived from an EMBL/GenBank/DDBJ whole genome shotgun (WGS) entry which is preliminary data.</text>
</comment>
<gene>
    <name evidence="8" type="ORF">HMPREF9450_02239</name>
</gene>
<accession>G5H9F3</accession>
<dbReference type="SMART" id="SM01266">
    <property type="entry name" value="Mac"/>
    <property type="match status" value="1"/>
</dbReference>
<dbReference type="Gene3D" id="2.160.10.10">
    <property type="entry name" value="Hexapeptide repeat proteins"/>
    <property type="match status" value="1"/>
</dbReference>
<evidence type="ECO:0000313" key="8">
    <source>
        <dbReference type="EMBL" id="EHB92190.1"/>
    </source>
</evidence>
<dbReference type="InterPro" id="IPR024688">
    <property type="entry name" value="Mac_dom"/>
</dbReference>
<dbReference type="Pfam" id="PF00132">
    <property type="entry name" value="Hexapep"/>
    <property type="match status" value="1"/>
</dbReference>
<dbReference type="eggNOG" id="COG0110">
    <property type="taxonomic scope" value="Bacteria"/>
</dbReference>
<comment type="similarity">
    <text evidence="1">Belongs to the transferase hexapeptide repeat family.</text>
</comment>
<name>G5H9F3_9BACT</name>
<dbReference type="HOGENOM" id="CLU_051638_3_0_10"/>
<dbReference type="InterPro" id="IPR001451">
    <property type="entry name" value="Hexapep"/>
</dbReference>
<dbReference type="CDD" id="cd03357">
    <property type="entry name" value="LbH_MAT_GAT"/>
    <property type="match status" value="1"/>
</dbReference>
<dbReference type="PROSITE" id="PS00101">
    <property type="entry name" value="HEXAPEP_TRANSFERASES"/>
    <property type="match status" value="1"/>
</dbReference>
<dbReference type="GO" id="GO:0005829">
    <property type="term" value="C:cytosol"/>
    <property type="evidence" value="ECO:0007669"/>
    <property type="project" value="TreeGrafter"/>
</dbReference>
<proteinExistence type="inferred from homology"/>
<feature type="domain" description="Maltose/galactoside acetyltransferase" evidence="7">
    <location>
        <begin position="1"/>
        <end position="51"/>
    </location>
</feature>
<evidence type="ECO:0000256" key="5">
    <source>
        <dbReference type="ARBA" id="ARBA00055587"/>
    </source>
</evidence>